<dbReference type="PANTHER" id="PTHR21301">
    <property type="entry name" value="REVERSE TRANSCRIPTASE"/>
    <property type="match status" value="1"/>
</dbReference>
<dbReference type="AlphaFoldDB" id="A0AAN7SLQ1"/>
<keyword evidence="10" id="KW-1185">Reference proteome</keyword>
<evidence type="ECO:0000256" key="6">
    <source>
        <dbReference type="ARBA" id="ARBA00059352"/>
    </source>
</evidence>
<dbReference type="Proteomes" id="UP001353858">
    <property type="component" value="Unassembled WGS sequence"/>
</dbReference>
<evidence type="ECO:0000313" key="10">
    <source>
        <dbReference type="Proteomes" id="UP001353858"/>
    </source>
</evidence>
<evidence type="ECO:0000256" key="4">
    <source>
        <dbReference type="ARBA" id="ARBA00022490"/>
    </source>
</evidence>
<evidence type="ECO:0000256" key="5">
    <source>
        <dbReference type="ARBA" id="ARBA00022703"/>
    </source>
</evidence>
<name>A0AAN7SLQ1_9COLE</name>
<dbReference type="GO" id="GO:0006915">
    <property type="term" value="P:apoptotic process"/>
    <property type="evidence" value="ECO:0007669"/>
    <property type="project" value="UniProtKB-KW"/>
</dbReference>
<evidence type="ECO:0000259" key="8">
    <source>
        <dbReference type="PROSITE" id="PS50164"/>
    </source>
</evidence>
<comment type="subcellular location">
    <subcellularLocation>
        <location evidence="1">Cytoplasm</location>
    </subcellularLocation>
</comment>
<sequence length="666" mass="76612">MEILPINNVNYTKQKDWDYDSYITEEDEYGNDLSSRLEAELRAAKSTHLSCGEVLLPCGLLQRISRDILAMAESEPCGLRGCTLYLNFEGEQDCRRLSTVKCDPSTASTFELFLTLKQSSAGWNSFLPQFLKKITRGSTVMISTEYELTEDDENDSENDDSDSENDEECDNEGINEYQALKDLKNNNNLIIAPADKGKATVLMDKDEYINKANNLLNDPTTYIKLLQNPNNKFKLLTTKLLKESNLSTETIKKLTPEDRLIPRFYGLPKIHKPNTPLRPIVSCIGSTTYELSKYLNAILKPYIDLSNSFIKNTQHFIDVISKQKLSSNDLMIDGVAMGSPISPSIANYYMKYFEEEALKYASKKTKLWLRCVDNVFAIWSHGLDKLQMFFQYFNNRHSNIKFSIEKEINGTLPFLDVKIEKKSDSALIHSVYRKQTHTDQYINANSHHHPAQKLGTIRTLYNRATIICHQDKLQEELEHLKKVFIRIGFNEEQTKKFLRPKARPTLTDDLTINQNFVILPFVSNISDKIGRILSKHKIKVAYNTTTKIKNLLNPIKDKTPYNTCGVYQVPCTFGKVYIGETGRTIDTRLKEHKRHFRLLQSTKSAIAEHALDTLHDINFEKTKTISKTKNWKSRKIREAIEIIKHPNHFNRDSGYELSDTWLPVIS</sequence>
<dbReference type="CDD" id="cd10442">
    <property type="entry name" value="GIY-YIG_PLEs"/>
    <property type="match status" value="1"/>
</dbReference>
<gene>
    <name evidence="9" type="ORF">RN001_013708</name>
</gene>
<keyword evidence="5" id="KW-0053">Apoptosis</keyword>
<dbReference type="GO" id="GO:0008258">
    <property type="term" value="P:head involution"/>
    <property type="evidence" value="ECO:0007669"/>
    <property type="project" value="UniProtKB-ARBA"/>
</dbReference>
<dbReference type="InterPro" id="IPR012918">
    <property type="entry name" value="RTP801-like"/>
</dbReference>
<keyword evidence="3" id="KW-0217">Developmental protein</keyword>
<dbReference type="InterPro" id="IPR000305">
    <property type="entry name" value="GIY-YIG_endonuc"/>
</dbReference>
<feature type="region of interest" description="Disordered" evidence="7">
    <location>
        <begin position="147"/>
        <end position="170"/>
    </location>
</feature>
<dbReference type="PANTHER" id="PTHR21301:SF11">
    <property type="entry name" value="GIY-YIG DOMAIN-CONTAINING PROTEIN"/>
    <property type="match status" value="1"/>
</dbReference>
<evidence type="ECO:0000256" key="2">
    <source>
        <dbReference type="ARBA" id="ARBA00010670"/>
    </source>
</evidence>
<keyword evidence="4" id="KW-0963">Cytoplasm</keyword>
<protein>
    <recommendedName>
        <fullName evidence="8">GIY-YIG domain-containing protein</fullName>
    </recommendedName>
</protein>
<dbReference type="GO" id="GO:0006979">
    <property type="term" value="P:response to oxidative stress"/>
    <property type="evidence" value="ECO:0007669"/>
    <property type="project" value="UniProtKB-ARBA"/>
</dbReference>
<comment type="caution">
    <text evidence="9">The sequence shown here is derived from an EMBL/GenBank/DDBJ whole genome shotgun (WGS) entry which is preliminary data.</text>
</comment>
<evidence type="ECO:0000313" key="9">
    <source>
        <dbReference type="EMBL" id="KAK4874348.1"/>
    </source>
</evidence>
<accession>A0AAN7SLQ1</accession>
<comment type="similarity">
    <text evidence="2">Belongs to the DDIT4 family.</text>
</comment>
<evidence type="ECO:0000256" key="3">
    <source>
        <dbReference type="ARBA" id="ARBA00022473"/>
    </source>
</evidence>
<comment type="function">
    <text evidence="6">Inhibits cell growth by regulating the Tor pathway upstream of the Tsc1-Tsc2 complex and downstream of Akt1. Acts as a cell death activator during head development.</text>
</comment>
<dbReference type="PROSITE" id="PS50164">
    <property type="entry name" value="GIY_YIG"/>
    <property type="match status" value="1"/>
</dbReference>
<dbReference type="Gene3D" id="3.90.470.40">
    <property type="entry name" value="RTP801-like"/>
    <property type="match status" value="1"/>
</dbReference>
<evidence type="ECO:0000256" key="7">
    <source>
        <dbReference type="SAM" id="MobiDB-lite"/>
    </source>
</evidence>
<dbReference type="GO" id="GO:0005737">
    <property type="term" value="C:cytoplasm"/>
    <property type="evidence" value="ECO:0007669"/>
    <property type="project" value="UniProtKB-SubCell"/>
</dbReference>
<dbReference type="Pfam" id="PF07809">
    <property type="entry name" value="RTP801_C"/>
    <property type="match status" value="1"/>
</dbReference>
<organism evidence="9 10">
    <name type="scientific">Aquatica leii</name>
    <dbReference type="NCBI Taxonomy" id="1421715"/>
    <lineage>
        <taxon>Eukaryota</taxon>
        <taxon>Metazoa</taxon>
        <taxon>Ecdysozoa</taxon>
        <taxon>Arthropoda</taxon>
        <taxon>Hexapoda</taxon>
        <taxon>Insecta</taxon>
        <taxon>Pterygota</taxon>
        <taxon>Neoptera</taxon>
        <taxon>Endopterygota</taxon>
        <taxon>Coleoptera</taxon>
        <taxon>Polyphaga</taxon>
        <taxon>Elateriformia</taxon>
        <taxon>Elateroidea</taxon>
        <taxon>Lampyridae</taxon>
        <taxon>Luciolinae</taxon>
        <taxon>Aquatica</taxon>
    </lineage>
</organism>
<dbReference type="InterPro" id="IPR058912">
    <property type="entry name" value="HTH_animal"/>
</dbReference>
<dbReference type="InterPro" id="IPR038281">
    <property type="entry name" value="RTP801-like_C_sf"/>
</dbReference>
<feature type="domain" description="GIY-YIG" evidence="8">
    <location>
        <begin position="562"/>
        <end position="651"/>
    </location>
</feature>
<dbReference type="GO" id="GO:0009968">
    <property type="term" value="P:negative regulation of signal transduction"/>
    <property type="evidence" value="ECO:0007669"/>
    <property type="project" value="InterPro"/>
</dbReference>
<evidence type="ECO:0000256" key="1">
    <source>
        <dbReference type="ARBA" id="ARBA00004496"/>
    </source>
</evidence>
<dbReference type="FunFam" id="3.90.470.40:FF:000003">
    <property type="entry name" value="Charybde, isoform E"/>
    <property type="match status" value="1"/>
</dbReference>
<reference evidence="10" key="1">
    <citation type="submission" date="2023-01" db="EMBL/GenBank/DDBJ databases">
        <title>Key to firefly adult light organ development and bioluminescence: homeobox transcription factors regulate luciferase expression and transportation to peroxisome.</title>
        <authorList>
            <person name="Fu X."/>
        </authorList>
    </citation>
    <scope>NUCLEOTIDE SEQUENCE [LARGE SCALE GENOMIC DNA]</scope>
</reference>
<dbReference type="EMBL" id="JARPUR010000006">
    <property type="protein sequence ID" value="KAK4874348.1"/>
    <property type="molecule type" value="Genomic_DNA"/>
</dbReference>
<dbReference type="Pfam" id="PF26215">
    <property type="entry name" value="HTH_animal"/>
    <property type="match status" value="1"/>
</dbReference>
<dbReference type="GO" id="GO:0045926">
    <property type="term" value="P:negative regulation of growth"/>
    <property type="evidence" value="ECO:0007669"/>
    <property type="project" value="UniProtKB-ARBA"/>
</dbReference>
<dbReference type="GO" id="GO:0032006">
    <property type="term" value="P:regulation of TOR signaling"/>
    <property type="evidence" value="ECO:0007669"/>
    <property type="project" value="UniProtKB-ARBA"/>
</dbReference>
<proteinExistence type="inferred from homology"/>